<accession>A0A183S963</accession>
<keyword evidence="2" id="KW-1185">Reference proteome</keyword>
<dbReference type="AlphaFoldDB" id="A0A183S963"/>
<dbReference type="Proteomes" id="UP000275846">
    <property type="component" value="Unassembled WGS sequence"/>
</dbReference>
<name>A0A183S963_SCHSO</name>
<evidence type="ECO:0000313" key="3">
    <source>
        <dbReference type="WBParaSite" id="SSLN_0000079401-mRNA-1"/>
    </source>
</evidence>
<proteinExistence type="predicted"/>
<organism evidence="3">
    <name type="scientific">Schistocephalus solidus</name>
    <name type="common">Tapeworm</name>
    <dbReference type="NCBI Taxonomy" id="70667"/>
    <lineage>
        <taxon>Eukaryota</taxon>
        <taxon>Metazoa</taxon>
        <taxon>Spiralia</taxon>
        <taxon>Lophotrochozoa</taxon>
        <taxon>Platyhelminthes</taxon>
        <taxon>Cestoda</taxon>
        <taxon>Eucestoda</taxon>
        <taxon>Diphyllobothriidea</taxon>
        <taxon>Diphyllobothriidae</taxon>
        <taxon>Schistocephalus</taxon>
    </lineage>
</organism>
<dbReference type="EMBL" id="UYSU01000741">
    <property type="protein sequence ID" value="VDL86184.1"/>
    <property type="molecule type" value="Genomic_DNA"/>
</dbReference>
<protein>
    <submittedName>
        <fullName evidence="1 3">Uncharacterized protein</fullName>
    </submittedName>
</protein>
<evidence type="ECO:0000313" key="2">
    <source>
        <dbReference type="Proteomes" id="UP000275846"/>
    </source>
</evidence>
<reference evidence="1 2" key="2">
    <citation type="submission" date="2018-11" db="EMBL/GenBank/DDBJ databases">
        <authorList>
            <consortium name="Pathogen Informatics"/>
        </authorList>
    </citation>
    <scope>NUCLEOTIDE SEQUENCE [LARGE SCALE GENOMIC DNA]</scope>
    <source>
        <strain evidence="1 2">NST_G2</strain>
    </source>
</reference>
<sequence length="132" mass="15199">MSGRIRGIAKEESSLAESHLYRSRAEPIYSRIEETVESLAKGRSAVDGNDKELGVVGIHAKEKWAKESPAAIEPSMCRCRGPVAVPWQRHRLESPVWWQELSDTRILMKRILVPRDRPYEWPPHAERYRGQP</sequence>
<dbReference type="WBParaSite" id="SSLN_0000079401-mRNA-1">
    <property type="protein sequence ID" value="SSLN_0000079401-mRNA-1"/>
    <property type="gene ID" value="SSLN_0000079401"/>
</dbReference>
<reference evidence="3" key="1">
    <citation type="submission" date="2016-06" db="UniProtKB">
        <authorList>
            <consortium name="WormBaseParasite"/>
        </authorList>
    </citation>
    <scope>IDENTIFICATION</scope>
</reference>
<gene>
    <name evidence="1" type="ORF">SSLN_LOCUS761</name>
</gene>
<evidence type="ECO:0000313" key="1">
    <source>
        <dbReference type="EMBL" id="VDL86184.1"/>
    </source>
</evidence>